<dbReference type="InterPro" id="IPR002182">
    <property type="entry name" value="NB-ARC"/>
</dbReference>
<dbReference type="InterPro" id="IPR027417">
    <property type="entry name" value="P-loop_NTPase"/>
</dbReference>
<feature type="compositionally biased region" description="Polar residues" evidence="2">
    <location>
        <begin position="296"/>
        <end position="313"/>
    </location>
</feature>
<evidence type="ECO:0000259" key="3">
    <source>
        <dbReference type="Pfam" id="PF00931"/>
    </source>
</evidence>
<dbReference type="InterPro" id="IPR011990">
    <property type="entry name" value="TPR-like_helical_dom_sf"/>
</dbReference>
<dbReference type="InterPro" id="IPR019734">
    <property type="entry name" value="TPR_rpt"/>
</dbReference>
<dbReference type="Pfam" id="PF05057">
    <property type="entry name" value="DUF676"/>
    <property type="match status" value="1"/>
</dbReference>
<feature type="compositionally biased region" description="Low complexity" evidence="2">
    <location>
        <begin position="327"/>
        <end position="347"/>
    </location>
</feature>
<dbReference type="InterPro" id="IPR007751">
    <property type="entry name" value="DUF676_lipase-like"/>
</dbReference>
<dbReference type="PANTHER" id="PTHR35205:SF1">
    <property type="entry name" value="ZU5 DOMAIN-CONTAINING PROTEIN"/>
    <property type="match status" value="1"/>
</dbReference>
<dbReference type="GO" id="GO:0043531">
    <property type="term" value="F:ADP binding"/>
    <property type="evidence" value="ECO:0007669"/>
    <property type="project" value="InterPro"/>
</dbReference>
<sequence length="1126" mass="125050">MWALGGAQRVEELRLALNTIMILPTDTRQLQLVKDEDFPRSIFISVAGIGTLPASEWSATSNLGVSTAFPGDLLQTPVCYGFRHGLTLEDDRSVWSLLDNKGDDLLEEVAALLKDRPELQYCPIVFCAHSLGGLIVKKCIVEALSRQMDFPELTRLMACFIHMAVPHSLSPDRHVWNQHALIVASQRVAKVSRKTTADEALNLSKLCAKYEQVATILPCVVLQETQPVLVKNGLFKTNMTMIVQSDSRGLPSAHRTLDVGATHFDICTRIPFQELRPVVDETVGFARGRIDRESSPSLTRSTLARSTIRANSESGDDGSSAYDTIYTSTGRSSRSTQASTSTSGSGLSASFRSLDFTPQRSDIILPCHMLAENDKDAKFVGRTDVLNQIEQYLLGDRSGDSAPHDLRSFGICGPGGIGKSQVAMEFGRTHTDVFDAIFWLDAEQLTTLLDGFSRIAVALGLIRENSADARDQVLVRELVQGWLANPVRSRSTADTTAQSLARWLLVFDNVESQDTLMEFWPSASSTGAILVTSRDTRATKMGIYPIKQGSMLPPLANEEAADLLLTLAWRKDDADEVVPSQELAQQLGGMPLAVVRMAGVAMAQDLSFTELRQRVEEESTHDDLFELSDHPLASQNNYDYSLSSVWKFEKLQHSTTMLNVISFVDPSSIPEAMITGSFEKIQIPGFPASRMSYQKSTSELQRHSLVKVDKTAKSLSMHRLIQDNARAKLLKDPTTMTAVFRAAVTMVKQFWPYSDNGVRHSTSRWRQCAAIAPHIERLHEHCSKAVPTLRAEWEENIDLADLLVELGWFLLETGLSSEALSFFKLVESRLERMLLSTIAPSDTETLRLRHVLGEVYNSVGGIAEETNDAETAIHYMLKYHEMLGHDPVLPGGTDQRLVVCYYDLALAYAMHGNYGEALVWCAKSTEAASFLRDPMTVKRARSLALVNRGMTYWLMGDNDNALQTLNQALREREELYGPNDRESMITGRILHSLGNVMRSIDESPLSFDYHQRALEHFRETVGDRHHRTGNSCYKVAEHLLEAGMAAEAKPLLDQAVKIFQGRVQLRADLGRVVMLQSEALVQLGEHVAAAGAQKQATELYKSLRGGLIKASVDRSAFDEYVHVWSR</sequence>
<gene>
    <name evidence="6" type="ORF">BDZ85DRAFT_254903</name>
</gene>
<evidence type="ECO:0000256" key="2">
    <source>
        <dbReference type="SAM" id="MobiDB-lite"/>
    </source>
</evidence>
<dbReference type="Gene3D" id="1.25.40.10">
    <property type="entry name" value="Tetratricopeptide repeat domain"/>
    <property type="match status" value="2"/>
</dbReference>
<organism evidence="6 7">
    <name type="scientific">Elsinoe ampelina</name>
    <dbReference type="NCBI Taxonomy" id="302913"/>
    <lineage>
        <taxon>Eukaryota</taxon>
        <taxon>Fungi</taxon>
        <taxon>Dikarya</taxon>
        <taxon>Ascomycota</taxon>
        <taxon>Pezizomycotina</taxon>
        <taxon>Dothideomycetes</taxon>
        <taxon>Dothideomycetidae</taxon>
        <taxon>Myriangiales</taxon>
        <taxon>Elsinoaceae</taxon>
        <taxon>Elsinoe</taxon>
    </lineage>
</organism>
<dbReference type="Pfam" id="PF00931">
    <property type="entry name" value="NB-ARC"/>
    <property type="match status" value="1"/>
</dbReference>
<dbReference type="EMBL" id="ML992501">
    <property type="protein sequence ID" value="KAF2227803.1"/>
    <property type="molecule type" value="Genomic_DNA"/>
</dbReference>
<feature type="domain" description="NB-ARC" evidence="3">
    <location>
        <begin position="408"/>
        <end position="572"/>
    </location>
</feature>
<feature type="domain" description="DUF7779" evidence="5">
    <location>
        <begin position="646"/>
        <end position="731"/>
    </location>
</feature>
<evidence type="ECO:0000313" key="6">
    <source>
        <dbReference type="EMBL" id="KAF2227803.1"/>
    </source>
</evidence>
<evidence type="ECO:0000259" key="4">
    <source>
        <dbReference type="Pfam" id="PF05057"/>
    </source>
</evidence>
<dbReference type="OrthoDB" id="6161812at2759"/>
<dbReference type="Proteomes" id="UP000799538">
    <property type="component" value="Unassembled WGS sequence"/>
</dbReference>
<accession>A0A6A6GR27</accession>
<evidence type="ECO:0000313" key="7">
    <source>
        <dbReference type="Proteomes" id="UP000799538"/>
    </source>
</evidence>
<dbReference type="AlphaFoldDB" id="A0A6A6GR27"/>
<protein>
    <submittedName>
        <fullName evidence="6">Uncharacterized protein</fullName>
    </submittedName>
</protein>
<feature type="domain" description="DUF676" evidence="4">
    <location>
        <begin position="101"/>
        <end position="167"/>
    </location>
</feature>
<reference evidence="7" key="1">
    <citation type="journal article" date="2020" name="Stud. Mycol.">
        <title>101 Dothideomycetes genomes: A test case for predicting lifestyles and emergence of pathogens.</title>
        <authorList>
            <person name="Haridas S."/>
            <person name="Albert R."/>
            <person name="Binder M."/>
            <person name="Bloem J."/>
            <person name="LaButti K."/>
            <person name="Salamov A."/>
            <person name="Andreopoulos B."/>
            <person name="Baker S."/>
            <person name="Barry K."/>
            <person name="Bills G."/>
            <person name="Bluhm B."/>
            <person name="Cannon C."/>
            <person name="Castanera R."/>
            <person name="Culley D."/>
            <person name="Daum C."/>
            <person name="Ezra D."/>
            <person name="Gonzalez J."/>
            <person name="Henrissat B."/>
            <person name="Kuo A."/>
            <person name="Liang C."/>
            <person name="Lipzen A."/>
            <person name="Lutzoni F."/>
            <person name="Magnuson J."/>
            <person name="Mondo S."/>
            <person name="Nolan M."/>
            <person name="Ohm R."/>
            <person name="Pangilinan J."/>
            <person name="Park H.-J."/>
            <person name="Ramirez L."/>
            <person name="Alfaro M."/>
            <person name="Sun H."/>
            <person name="Tritt A."/>
            <person name="Yoshinaga Y."/>
            <person name="Zwiers L.-H."/>
            <person name="Turgeon B."/>
            <person name="Goodwin S."/>
            <person name="Spatafora J."/>
            <person name="Crous P."/>
            <person name="Grigoriev I."/>
        </authorList>
    </citation>
    <scope>NUCLEOTIDE SEQUENCE [LARGE SCALE GENOMIC DNA]</scope>
    <source>
        <strain evidence="7">CECT 20119</strain>
    </source>
</reference>
<keyword evidence="1" id="KW-0802">TPR repeat</keyword>
<dbReference type="SMART" id="SM00028">
    <property type="entry name" value="TPR"/>
    <property type="match status" value="4"/>
</dbReference>
<dbReference type="Pfam" id="PF13181">
    <property type="entry name" value="TPR_8"/>
    <property type="match status" value="1"/>
</dbReference>
<dbReference type="PANTHER" id="PTHR35205">
    <property type="entry name" value="NB-ARC AND TPR DOMAIN PROTEIN"/>
    <property type="match status" value="1"/>
</dbReference>
<dbReference type="Pfam" id="PF25000">
    <property type="entry name" value="DUF7779"/>
    <property type="match status" value="1"/>
</dbReference>
<dbReference type="PROSITE" id="PS50005">
    <property type="entry name" value="TPR"/>
    <property type="match status" value="1"/>
</dbReference>
<evidence type="ECO:0000256" key="1">
    <source>
        <dbReference type="PROSITE-ProRule" id="PRU00339"/>
    </source>
</evidence>
<dbReference type="InterPro" id="IPR056681">
    <property type="entry name" value="DUF7779"/>
</dbReference>
<dbReference type="Gene3D" id="3.40.50.300">
    <property type="entry name" value="P-loop containing nucleotide triphosphate hydrolases"/>
    <property type="match status" value="1"/>
</dbReference>
<evidence type="ECO:0000259" key="5">
    <source>
        <dbReference type="Pfam" id="PF25000"/>
    </source>
</evidence>
<feature type="repeat" description="TPR" evidence="1">
    <location>
        <begin position="942"/>
        <end position="975"/>
    </location>
</feature>
<dbReference type="SUPFAM" id="SSF48452">
    <property type="entry name" value="TPR-like"/>
    <property type="match status" value="1"/>
</dbReference>
<dbReference type="Pfam" id="PF13424">
    <property type="entry name" value="TPR_12"/>
    <property type="match status" value="1"/>
</dbReference>
<keyword evidence="7" id="KW-1185">Reference proteome</keyword>
<feature type="region of interest" description="Disordered" evidence="2">
    <location>
        <begin position="296"/>
        <end position="347"/>
    </location>
</feature>
<name>A0A6A6GR27_9PEZI</name>
<dbReference type="SUPFAM" id="SSF52540">
    <property type="entry name" value="P-loop containing nucleoside triphosphate hydrolases"/>
    <property type="match status" value="1"/>
</dbReference>
<proteinExistence type="predicted"/>